<keyword evidence="1 2" id="KW-0175">Coiled coil</keyword>
<organism evidence="5 6">
    <name type="scientific">Brachionus calyciflorus</name>
    <dbReference type="NCBI Taxonomy" id="104777"/>
    <lineage>
        <taxon>Eukaryota</taxon>
        <taxon>Metazoa</taxon>
        <taxon>Spiralia</taxon>
        <taxon>Gnathifera</taxon>
        <taxon>Rotifera</taxon>
        <taxon>Eurotatoria</taxon>
        <taxon>Monogononta</taxon>
        <taxon>Pseudotrocha</taxon>
        <taxon>Ploima</taxon>
        <taxon>Brachionidae</taxon>
        <taxon>Brachionus</taxon>
    </lineage>
</organism>
<dbReference type="OrthoDB" id="2155209at2759"/>
<proteinExistence type="predicted"/>
<evidence type="ECO:0000256" key="2">
    <source>
        <dbReference type="SAM" id="Coils"/>
    </source>
</evidence>
<dbReference type="InterPro" id="IPR040370">
    <property type="entry name" value="CCDC74A/CCDC74B/CCDC92"/>
</dbReference>
<evidence type="ECO:0000313" key="5">
    <source>
        <dbReference type="EMBL" id="CAF0981482.1"/>
    </source>
</evidence>
<evidence type="ECO:0000259" key="4">
    <source>
        <dbReference type="Pfam" id="PF14916"/>
    </source>
</evidence>
<accession>A0A814FKW3</accession>
<protein>
    <recommendedName>
        <fullName evidence="4">CCDC92/74 N-terminal domain-containing protein</fullName>
    </recommendedName>
</protein>
<dbReference type="InterPro" id="IPR039496">
    <property type="entry name" value="CCDC92/74_N"/>
</dbReference>
<comment type="caution">
    <text evidence="5">The sequence shown here is derived from an EMBL/GenBank/DDBJ whole genome shotgun (WGS) entry which is preliminary data.</text>
</comment>
<dbReference type="PANTHER" id="PTHR14882:SF1">
    <property type="entry name" value="CCDC92 DOMAIN-CONTAINING PROTEIN"/>
    <property type="match status" value="1"/>
</dbReference>
<keyword evidence="6" id="KW-1185">Reference proteome</keyword>
<gene>
    <name evidence="5" type="ORF">OXX778_LOCUS15444</name>
</gene>
<feature type="coiled-coil region" evidence="2">
    <location>
        <begin position="79"/>
        <end position="113"/>
    </location>
</feature>
<evidence type="ECO:0000256" key="3">
    <source>
        <dbReference type="SAM" id="MobiDB-lite"/>
    </source>
</evidence>
<dbReference type="PANTHER" id="PTHR14882">
    <property type="entry name" value="COILED-COIL DOMAIN-CONTAINING 74A"/>
    <property type="match status" value="1"/>
</dbReference>
<evidence type="ECO:0000256" key="1">
    <source>
        <dbReference type="ARBA" id="ARBA00023054"/>
    </source>
</evidence>
<dbReference type="Pfam" id="PF14916">
    <property type="entry name" value="CCDC92"/>
    <property type="match status" value="1"/>
</dbReference>
<feature type="compositionally biased region" description="Polar residues" evidence="3">
    <location>
        <begin position="144"/>
        <end position="165"/>
    </location>
</feature>
<feature type="region of interest" description="Disordered" evidence="3">
    <location>
        <begin position="144"/>
        <end position="196"/>
    </location>
</feature>
<evidence type="ECO:0000313" key="6">
    <source>
        <dbReference type="Proteomes" id="UP000663879"/>
    </source>
</evidence>
<reference evidence="5" key="1">
    <citation type="submission" date="2021-02" db="EMBL/GenBank/DDBJ databases">
        <authorList>
            <person name="Nowell W R."/>
        </authorList>
    </citation>
    <scope>NUCLEOTIDE SEQUENCE</scope>
    <source>
        <strain evidence="5">Ploen Becks lab</strain>
    </source>
</reference>
<sequence length="333" mass="38159">MTSFWEQKYLNAEKSIQFIQEAHTEVLKGLHSEIETLQKQCADYALRLSLQASTSAEKDEYDKKFKTFNVEYKKKDALINEQKKLIDERNKSIKSLEERIRTLEKKYENDVISKDNLIKQYKLQIDSQSLQIANLTYQLHNLRNVRPNNEPKNSNLPETVDNNLKSKTKKRVDSPRISKKSNKNVNSETLSESKEPILSNRKINKLETSEESQKVSEFLASNDLRSQSVNSNSTKSDRSLTPPVNKVLPPVIKRFADIIPPPDPKPFLLSAAASTLHTRNRKDFLQRKALISLPPIKPFELSQFAVESPLKIGSKNSHFLQTNATHDQNNASN</sequence>
<feature type="domain" description="CCDC92/74 N-terminal" evidence="4">
    <location>
        <begin position="7"/>
        <end position="57"/>
    </location>
</feature>
<name>A0A814FKW3_9BILA</name>
<dbReference type="AlphaFoldDB" id="A0A814FKW3"/>
<dbReference type="EMBL" id="CAJNOC010003413">
    <property type="protein sequence ID" value="CAF0981482.1"/>
    <property type="molecule type" value="Genomic_DNA"/>
</dbReference>
<dbReference type="Proteomes" id="UP000663879">
    <property type="component" value="Unassembled WGS sequence"/>
</dbReference>